<name>A0A0A1U1E7_ENTIV</name>
<accession>A0A0A1U1E7</accession>
<dbReference type="KEGG" id="eiv:EIN_274170"/>
<dbReference type="Proteomes" id="UP000014680">
    <property type="component" value="Unassembled WGS sequence"/>
</dbReference>
<keyword evidence="2" id="KW-1185">Reference proteome</keyword>
<evidence type="ECO:0000313" key="2">
    <source>
        <dbReference type="Proteomes" id="UP000014680"/>
    </source>
</evidence>
<organism evidence="1 2">
    <name type="scientific">Entamoeba invadens IP1</name>
    <dbReference type="NCBI Taxonomy" id="370355"/>
    <lineage>
        <taxon>Eukaryota</taxon>
        <taxon>Amoebozoa</taxon>
        <taxon>Evosea</taxon>
        <taxon>Archamoebae</taxon>
        <taxon>Mastigamoebida</taxon>
        <taxon>Entamoebidae</taxon>
        <taxon>Entamoeba</taxon>
    </lineage>
</organism>
<reference evidence="1 2" key="1">
    <citation type="submission" date="2012-10" db="EMBL/GenBank/DDBJ databases">
        <authorList>
            <person name="Zafar N."/>
            <person name="Inman J."/>
            <person name="Hall N."/>
            <person name="Lorenzi H."/>
            <person name="Caler E."/>
        </authorList>
    </citation>
    <scope>NUCLEOTIDE SEQUENCE [LARGE SCALE GENOMIC DNA]</scope>
    <source>
        <strain evidence="1 2">IP1</strain>
    </source>
</reference>
<dbReference type="OrthoDB" id="28252at2759"/>
<dbReference type="EMBL" id="KB206783">
    <property type="protein sequence ID" value="ELP87850.1"/>
    <property type="molecule type" value="Genomic_DNA"/>
</dbReference>
<protein>
    <submittedName>
        <fullName evidence="1">Uncharacterized protein</fullName>
    </submittedName>
</protein>
<proteinExistence type="predicted"/>
<dbReference type="OMA" id="VELISMC"/>
<dbReference type="RefSeq" id="XP_004254621.1">
    <property type="nucleotide sequence ID" value="XM_004254573.1"/>
</dbReference>
<dbReference type="VEuPathDB" id="AmoebaDB:EIN_274170"/>
<evidence type="ECO:0000313" key="1">
    <source>
        <dbReference type="EMBL" id="ELP87850.1"/>
    </source>
</evidence>
<dbReference type="GeneID" id="14886791"/>
<dbReference type="AlphaFoldDB" id="A0A0A1U1E7"/>
<gene>
    <name evidence="1" type="ORF">EIN_274170</name>
</gene>
<sequence>MVYKTLARPDLYLRGALCFFTHFFNTENVAQMRKNDFCQTISALLIGIEHTPYKCDVEVLTDFFKVLRKMSQRSVGKEFYSRSDLYTKMFTFHLVLLSIFTKALCFKEVENVIEQITATYKYPFLVAVCKGKTYSTLYDLINARLKVRNPLLTVNTHTNNEEDVLLKLLKAIFESLSGWMGNLPECTNAYSDEILIHTKVLGRVDLSSSVKCMTTFVQLTLNTTLENEKCQLEIERKAVDYVDLKDISAIRINESGIKETMAHKQIVFEKLQTAFVTQKEWFDGVQYLSLFYHVFLNKALRAKANVITVLLNTCMPLETLKDEWKKVREFVQQKTTLTNFEIFSYERTPRISTVFPLFSNVFYNFAEDAKKRKDPKNAVSAATEQEKVLCECFGKVTKMGDAALVEMLRMYEGYIAVLKKESGETLKNFLSLFDKKQIDTCTTKVKSGKETVELISMCVQGTIAFGCKQAAVRDLNERVVKLWRLLNREEVIRNVIFKIFKDKDNTESYSWDVRMKCAEAIFKSLEMRNLIYLDNDILLQETVENVVKGIGNVEFVYSIQKDCYSSILEKVPYVLERFSNVLKIPAATNVFIQFAFPQKKDFDVEKYFKNEIIKTYSTDLPNVCLMEKIYRLALVGKEPDYATRKTLFLSSNFRPISCLKCTLVPAIFRNVDFYNHERLEISTMTKTFALLPTELKISYLAHNTCYIHNEPKLFFENINFFDMKTIEKITLEITTSSSVYFKFVDYYQNPPICDFSEVFDFLCQEQNLIFKKSKESGAKIEAERAPFEFSVKIARGLVEANLDQVCAYAAEIAPNLTFFPIMIDKIEEYRKLSGGRNENTEDAKKIQKVLFGILSKMTNKNQRTFIDQLSVKSVVLLAPLFTMIRLVLKTQVTQLPIFENNTNQIMKLDDQKEFADKLLLNDFWDFCEVNSFESALKICISLLSQLGYVIEQNTTLDNAIEDYVAHKV</sequence>